<dbReference type="Proteomes" id="UP000189627">
    <property type="component" value="Chromosome 1"/>
</dbReference>
<reference evidence="4" key="1">
    <citation type="submission" date="2017-02" db="EMBL/GenBank/DDBJ databases">
        <title>Complete genome sequence of Cupriavidus necator strain NH9, a 3-chlorobenzoate degrader.</title>
        <authorList>
            <person name="Moriuchi R."/>
            <person name="Dohra H."/>
            <person name="Ogawa N."/>
        </authorList>
    </citation>
    <scope>NUCLEOTIDE SEQUENCE [LARGE SCALE GENOMIC DNA]</scope>
    <source>
        <strain evidence="4">NH9</strain>
    </source>
</reference>
<gene>
    <name evidence="3" type="ORF">BJN34_09095</name>
</gene>
<dbReference type="RefSeq" id="WP_164704834.1">
    <property type="nucleotide sequence ID" value="NZ_CP017757.2"/>
</dbReference>
<name>A0A1U9UMM8_CUPNE</name>
<feature type="domain" description="DUF1254" evidence="2">
    <location>
        <begin position="70"/>
        <end position="196"/>
    </location>
</feature>
<dbReference type="Pfam" id="PF06863">
    <property type="entry name" value="DUF1254"/>
    <property type="match status" value="1"/>
</dbReference>
<accession>A0A1U9UMM8</accession>
<evidence type="ECO:0000313" key="4">
    <source>
        <dbReference type="Proteomes" id="UP000189627"/>
    </source>
</evidence>
<sequence length="454" mass="49949">MRKAERAILPLPAMAPPGAAGVRQPDIAGEGMTAVLHDAFYYAFPLVAMGRLRLATVGTEQAPGHYLLQQWHHRRELSRPEVRGVTTPNADTLYSGLWLDLSQGPFRLSVPDTDGRYYSLSFVDMASNNFAMVGRRTTGTRAASFVIVGPDCQQELPRNMRVIRAPSNDVLVVSRILVNGEEDVPAVTALQDQYGIEALGQGHVPPLWSAAPPHGSGPEAFVNMANLVLGRNPQPGYERHMLERFAEVGIGGTDSRWETLSDALQAQWTSQWGALLASLEGGLSSGEPDANGWHYNQATLGNFGTDYTYRAQIALGALLALEPVEAIYPSAAADHSGMPLTGRHRYRLSLRPEDLPVNAFWSLTMYQVEPDGKLYFTTNPIRRYAIGDRTHGLVIGDGGQVDIWIQYDPPSQTSQRPNWLPAPEGDFRLVLRAYEPSAALRDGYVRLPVVRRLE</sequence>
<feature type="domain" description="DUF1214" evidence="1">
    <location>
        <begin position="325"/>
        <end position="437"/>
    </location>
</feature>
<dbReference type="InterPro" id="IPR037050">
    <property type="entry name" value="DUF1254_sf"/>
</dbReference>
<dbReference type="Gene3D" id="2.60.120.600">
    <property type="entry name" value="Domain of unknown function DUF1214, C-terminal domain"/>
    <property type="match status" value="1"/>
</dbReference>
<dbReference type="AlphaFoldDB" id="A0A1U9UMM8"/>
<proteinExistence type="predicted"/>
<organism evidence="3 4">
    <name type="scientific">Cupriavidus necator</name>
    <name type="common">Alcaligenes eutrophus</name>
    <name type="synonym">Ralstonia eutropha</name>
    <dbReference type="NCBI Taxonomy" id="106590"/>
    <lineage>
        <taxon>Bacteria</taxon>
        <taxon>Pseudomonadati</taxon>
        <taxon>Pseudomonadota</taxon>
        <taxon>Betaproteobacteria</taxon>
        <taxon>Burkholderiales</taxon>
        <taxon>Burkholderiaceae</taxon>
        <taxon>Cupriavidus</taxon>
    </lineage>
</organism>
<evidence type="ECO:0000259" key="1">
    <source>
        <dbReference type="Pfam" id="PF06742"/>
    </source>
</evidence>
<dbReference type="PANTHER" id="PTHR36509">
    <property type="entry name" value="BLL3101 PROTEIN"/>
    <property type="match status" value="1"/>
</dbReference>
<evidence type="ECO:0000259" key="2">
    <source>
        <dbReference type="Pfam" id="PF06863"/>
    </source>
</evidence>
<dbReference type="InterPro" id="IPR037049">
    <property type="entry name" value="DUF1214_C_sf"/>
</dbReference>
<dbReference type="InterPro" id="IPR010621">
    <property type="entry name" value="DUF1214"/>
</dbReference>
<evidence type="ECO:0000313" key="3">
    <source>
        <dbReference type="EMBL" id="AQV94046.1"/>
    </source>
</evidence>
<dbReference type="Gene3D" id="2.60.40.1610">
    <property type="entry name" value="Domain of unknown function DUF1254"/>
    <property type="match status" value="1"/>
</dbReference>
<dbReference type="Pfam" id="PF06742">
    <property type="entry name" value="DUF1214"/>
    <property type="match status" value="1"/>
</dbReference>
<dbReference type="EMBL" id="CP017757">
    <property type="protein sequence ID" value="AQV94046.1"/>
    <property type="molecule type" value="Genomic_DNA"/>
</dbReference>
<dbReference type="InterPro" id="IPR010679">
    <property type="entry name" value="DUF1254"/>
</dbReference>
<protein>
    <submittedName>
        <fullName evidence="3">DUF1254 domain-containing protein</fullName>
    </submittedName>
</protein>
<dbReference type="SUPFAM" id="SSF160935">
    <property type="entry name" value="VPA0735-like"/>
    <property type="match status" value="1"/>
</dbReference>
<dbReference type="KEGG" id="cuh:BJN34_09095"/>
<dbReference type="PANTHER" id="PTHR36509:SF2">
    <property type="entry name" value="BLL3101 PROTEIN"/>
    <property type="match status" value="1"/>
</dbReference>